<feature type="region of interest" description="Disordered" evidence="1">
    <location>
        <begin position="95"/>
        <end position="129"/>
    </location>
</feature>
<keyword evidence="5" id="KW-1185">Reference proteome</keyword>
<evidence type="ECO:0000313" key="3">
    <source>
        <dbReference type="EMBL" id="KAA8648022.1"/>
    </source>
</evidence>
<dbReference type="EMBL" id="QUQM01000003">
    <property type="protein sequence ID" value="KAA8648022.1"/>
    <property type="molecule type" value="Genomic_DNA"/>
</dbReference>
<feature type="chain" id="PRO_5033454297" description="Extracellular membrane protein CFEM domain-containing protein" evidence="2">
    <location>
        <begin position="19"/>
        <end position="214"/>
    </location>
</feature>
<dbReference type="RefSeq" id="XP_033427383.1">
    <property type="nucleotide sequence ID" value="XM_033568577.1"/>
</dbReference>
<evidence type="ECO:0000313" key="5">
    <source>
        <dbReference type="Proteomes" id="UP000308092"/>
    </source>
</evidence>
<dbReference type="OrthoDB" id="4160690at2759"/>
<dbReference type="STRING" id="1220188.A0A4V3UMX7"/>
<proteinExistence type="predicted"/>
<feature type="compositionally biased region" description="Low complexity" evidence="1">
    <location>
        <begin position="169"/>
        <end position="194"/>
    </location>
</feature>
<name>A0A4V3UMX7_9EURO</name>
<protein>
    <recommendedName>
        <fullName evidence="7">Extracellular membrane protein CFEM domain-containing protein</fullName>
    </recommendedName>
</protein>
<dbReference type="AlphaFoldDB" id="A0A4V3UMX7"/>
<evidence type="ECO:0000256" key="1">
    <source>
        <dbReference type="SAM" id="MobiDB-lite"/>
    </source>
</evidence>
<feature type="signal peptide" evidence="2">
    <location>
        <begin position="1"/>
        <end position="18"/>
    </location>
</feature>
<keyword evidence="2" id="KW-0732">Signal</keyword>
<feature type="region of interest" description="Disordered" evidence="1">
    <location>
        <begin position="149"/>
        <end position="195"/>
    </location>
</feature>
<dbReference type="VEuPathDB" id="FungiDB:EYZ11_011545"/>
<dbReference type="Proteomes" id="UP000308092">
    <property type="component" value="Unassembled WGS sequence"/>
</dbReference>
<evidence type="ECO:0000313" key="4">
    <source>
        <dbReference type="EMBL" id="THC89004.1"/>
    </source>
</evidence>
<sequence>MRFSTVAAFACVVISAAAFEYPDFVPLHRRQEPGTPAYDCHANCGGVIVSARSDGFCDSSTFKQQLSDCLKCANEFKIWKYYGSAVSKAAKSCGLDSTPEDGSSTTMQASTSSAAEKETTTSEAQTSAASGSIVTSTVHSIATTASVTGSSHGVIPIPPQSATVSGSMTPSGKTTASTSTASSSIPLSNSAPNSHGSVWVEALVGSFAAMGMAL</sequence>
<reference evidence="3 6" key="2">
    <citation type="submission" date="2019-08" db="EMBL/GenBank/DDBJ databases">
        <title>The genome sequence of a newly discovered highly antifungal drug resistant Aspergillus species, Aspergillus tanneri NIH 1004.</title>
        <authorList>
            <person name="Mounaud S."/>
            <person name="Singh I."/>
            <person name="Joardar V."/>
            <person name="Pakala S."/>
            <person name="Pakala S."/>
            <person name="Venepally P."/>
            <person name="Chung J.K."/>
            <person name="Losada L."/>
            <person name="Nierman W.C."/>
        </authorList>
    </citation>
    <scope>NUCLEOTIDE SEQUENCE [LARGE SCALE GENOMIC DNA]</scope>
    <source>
        <strain evidence="3 6">NIH1004</strain>
    </source>
</reference>
<feature type="compositionally biased region" description="Low complexity" evidence="1">
    <location>
        <begin position="103"/>
        <end position="114"/>
    </location>
</feature>
<evidence type="ECO:0008006" key="7">
    <source>
        <dbReference type="Google" id="ProtNLM"/>
    </source>
</evidence>
<accession>A0A4V3UMX7</accession>
<gene>
    <name evidence="3" type="ORF">ATNIH1004_003905</name>
    <name evidence="4" type="ORF">EYZ11_011545</name>
</gene>
<dbReference type="Proteomes" id="UP000324241">
    <property type="component" value="Unassembled WGS sequence"/>
</dbReference>
<dbReference type="GeneID" id="54326607"/>
<evidence type="ECO:0000256" key="2">
    <source>
        <dbReference type="SAM" id="SignalP"/>
    </source>
</evidence>
<organism evidence="4 5">
    <name type="scientific">Aspergillus tanneri</name>
    <dbReference type="NCBI Taxonomy" id="1220188"/>
    <lineage>
        <taxon>Eukaryota</taxon>
        <taxon>Fungi</taxon>
        <taxon>Dikarya</taxon>
        <taxon>Ascomycota</taxon>
        <taxon>Pezizomycotina</taxon>
        <taxon>Eurotiomycetes</taxon>
        <taxon>Eurotiomycetidae</taxon>
        <taxon>Eurotiales</taxon>
        <taxon>Aspergillaceae</taxon>
        <taxon>Aspergillus</taxon>
        <taxon>Aspergillus subgen. Circumdati</taxon>
    </lineage>
</organism>
<dbReference type="EMBL" id="SOSA01000727">
    <property type="protein sequence ID" value="THC89004.1"/>
    <property type="molecule type" value="Genomic_DNA"/>
</dbReference>
<evidence type="ECO:0000313" key="6">
    <source>
        <dbReference type="Proteomes" id="UP000324241"/>
    </source>
</evidence>
<comment type="caution">
    <text evidence="4">The sequence shown here is derived from an EMBL/GenBank/DDBJ whole genome shotgun (WGS) entry which is preliminary data.</text>
</comment>
<reference evidence="4 5" key="1">
    <citation type="submission" date="2019-03" db="EMBL/GenBank/DDBJ databases">
        <title>The genome sequence of a newly discovered highly antifungal drug resistant Aspergillus species, Aspergillus tanneri NIH 1004.</title>
        <authorList>
            <person name="Mounaud S."/>
            <person name="Singh I."/>
            <person name="Joardar V."/>
            <person name="Pakala S."/>
            <person name="Pakala S."/>
            <person name="Venepally P."/>
            <person name="Hoover J."/>
            <person name="Nierman W."/>
            <person name="Chung J."/>
            <person name="Losada L."/>
        </authorList>
    </citation>
    <scope>NUCLEOTIDE SEQUENCE [LARGE SCALE GENOMIC DNA]</scope>
    <source>
        <strain evidence="4 5">NIH1004</strain>
    </source>
</reference>